<feature type="region of interest" description="Disordered" evidence="1">
    <location>
        <begin position="306"/>
        <end position="327"/>
    </location>
</feature>
<gene>
    <name evidence="2" type="ordered locus">Os06g0642550</name>
    <name evidence="2" type="ORF">OSNPB_060642550</name>
</gene>
<reference evidence="2 3" key="2">
    <citation type="journal article" date="2013" name="Plant Cell Physiol.">
        <title>Rice Annotation Project Database (RAP-DB): an integrative and interactive database for rice genomics.</title>
        <authorList>
            <person name="Sakai H."/>
            <person name="Lee S.S."/>
            <person name="Tanaka T."/>
            <person name="Numa H."/>
            <person name="Kim J."/>
            <person name="Kawahara Y."/>
            <person name="Wakimoto H."/>
            <person name="Yang C.C."/>
            <person name="Iwamoto M."/>
            <person name="Abe T."/>
            <person name="Yamada Y."/>
            <person name="Muto A."/>
            <person name="Inokuchi H."/>
            <person name="Ikemura T."/>
            <person name="Matsumoto T."/>
            <person name="Sasaki T."/>
            <person name="Itoh T."/>
        </authorList>
    </citation>
    <scope>NUCLEOTIDE SEQUENCE [LARGE SCALE GENOMIC DNA]</scope>
    <source>
        <strain evidence="3">cv. Nipponbare</strain>
    </source>
</reference>
<reference evidence="3" key="1">
    <citation type="journal article" date="2005" name="Nature">
        <title>The map-based sequence of the rice genome.</title>
        <authorList>
            <consortium name="International rice genome sequencing project (IRGSP)"/>
            <person name="Matsumoto T."/>
            <person name="Wu J."/>
            <person name="Kanamori H."/>
            <person name="Katayose Y."/>
            <person name="Fujisawa M."/>
            <person name="Namiki N."/>
            <person name="Mizuno H."/>
            <person name="Yamamoto K."/>
            <person name="Antonio B.A."/>
            <person name="Baba T."/>
            <person name="Sakata K."/>
            <person name="Nagamura Y."/>
            <person name="Aoki H."/>
            <person name="Arikawa K."/>
            <person name="Arita K."/>
            <person name="Bito T."/>
            <person name="Chiden Y."/>
            <person name="Fujitsuka N."/>
            <person name="Fukunaka R."/>
            <person name="Hamada M."/>
            <person name="Harada C."/>
            <person name="Hayashi A."/>
            <person name="Hijishita S."/>
            <person name="Honda M."/>
            <person name="Hosokawa S."/>
            <person name="Ichikawa Y."/>
            <person name="Idonuma A."/>
            <person name="Iijima M."/>
            <person name="Ikeda M."/>
            <person name="Ikeno M."/>
            <person name="Ito K."/>
            <person name="Ito S."/>
            <person name="Ito T."/>
            <person name="Ito Y."/>
            <person name="Ito Y."/>
            <person name="Iwabuchi A."/>
            <person name="Kamiya K."/>
            <person name="Karasawa W."/>
            <person name="Kurita K."/>
            <person name="Katagiri S."/>
            <person name="Kikuta A."/>
            <person name="Kobayashi H."/>
            <person name="Kobayashi N."/>
            <person name="Machita K."/>
            <person name="Maehara T."/>
            <person name="Masukawa M."/>
            <person name="Mizubayashi T."/>
            <person name="Mukai Y."/>
            <person name="Nagasaki H."/>
            <person name="Nagata Y."/>
            <person name="Naito S."/>
            <person name="Nakashima M."/>
            <person name="Nakama Y."/>
            <person name="Nakamichi Y."/>
            <person name="Nakamura M."/>
            <person name="Meguro A."/>
            <person name="Negishi M."/>
            <person name="Ohta I."/>
            <person name="Ohta T."/>
            <person name="Okamoto M."/>
            <person name="Ono N."/>
            <person name="Saji S."/>
            <person name="Sakaguchi M."/>
            <person name="Sakai K."/>
            <person name="Shibata M."/>
            <person name="Shimokawa T."/>
            <person name="Song J."/>
            <person name="Takazaki Y."/>
            <person name="Terasawa K."/>
            <person name="Tsugane M."/>
            <person name="Tsuji K."/>
            <person name="Ueda S."/>
            <person name="Waki K."/>
            <person name="Yamagata H."/>
            <person name="Yamamoto M."/>
            <person name="Yamamoto S."/>
            <person name="Yamane H."/>
            <person name="Yoshiki S."/>
            <person name="Yoshihara R."/>
            <person name="Yukawa K."/>
            <person name="Zhong H."/>
            <person name="Yano M."/>
            <person name="Yuan Q."/>
            <person name="Ouyang S."/>
            <person name="Liu J."/>
            <person name="Jones K.M."/>
            <person name="Gansberger K."/>
            <person name="Moffat K."/>
            <person name="Hill J."/>
            <person name="Bera J."/>
            <person name="Fadrosh D."/>
            <person name="Jin S."/>
            <person name="Johri S."/>
            <person name="Kim M."/>
            <person name="Overton L."/>
            <person name="Reardon M."/>
            <person name="Tsitrin T."/>
            <person name="Vuong H."/>
            <person name="Weaver B."/>
            <person name="Ciecko A."/>
            <person name="Tallon L."/>
            <person name="Jackson J."/>
            <person name="Pai G."/>
            <person name="Aken S.V."/>
            <person name="Utterback T."/>
            <person name="Reidmuller S."/>
            <person name="Feldblyum T."/>
            <person name="Hsiao J."/>
            <person name="Zismann V."/>
            <person name="Iobst S."/>
            <person name="de Vazeille A.R."/>
            <person name="Buell C.R."/>
            <person name="Ying K."/>
            <person name="Li Y."/>
            <person name="Lu T."/>
            <person name="Huang Y."/>
            <person name="Zhao Q."/>
            <person name="Feng Q."/>
            <person name="Zhang L."/>
            <person name="Zhu J."/>
            <person name="Weng Q."/>
            <person name="Mu J."/>
            <person name="Lu Y."/>
            <person name="Fan D."/>
            <person name="Liu Y."/>
            <person name="Guan J."/>
            <person name="Zhang Y."/>
            <person name="Yu S."/>
            <person name="Liu X."/>
            <person name="Zhang Y."/>
            <person name="Hong G."/>
            <person name="Han B."/>
            <person name="Choisne N."/>
            <person name="Demange N."/>
            <person name="Orjeda G."/>
            <person name="Samain S."/>
            <person name="Cattolico L."/>
            <person name="Pelletier E."/>
            <person name="Couloux A."/>
            <person name="Segurens B."/>
            <person name="Wincker P."/>
            <person name="D'Hont A."/>
            <person name="Scarpelli C."/>
            <person name="Weissenbach J."/>
            <person name="Salanoubat M."/>
            <person name="Quetier F."/>
            <person name="Yu Y."/>
            <person name="Kim H.R."/>
            <person name="Rambo T."/>
            <person name="Currie J."/>
            <person name="Collura K."/>
            <person name="Luo M."/>
            <person name="Yang T."/>
            <person name="Ammiraju J.S.S."/>
            <person name="Engler F."/>
            <person name="Soderlund C."/>
            <person name="Wing R.A."/>
            <person name="Palmer L.E."/>
            <person name="de la Bastide M."/>
            <person name="Spiegel L."/>
            <person name="Nascimento L."/>
            <person name="Zutavern T."/>
            <person name="O'Shaughnessy A."/>
            <person name="Dike S."/>
            <person name="Dedhia N."/>
            <person name="Preston R."/>
            <person name="Balija V."/>
            <person name="McCombie W.R."/>
            <person name="Chow T."/>
            <person name="Chen H."/>
            <person name="Chung M."/>
            <person name="Chen C."/>
            <person name="Shaw J."/>
            <person name="Wu H."/>
            <person name="Hsiao K."/>
            <person name="Chao Y."/>
            <person name="Chu M."/>
            <person name="Cheng C."/>
            <person name="Hour A."/>
            <person name="Lee P."/>
            <person name="Lin S."/>
            <person name="Lin Y."/>
            <person name="Liou J."/>
            <person name="Liu S."/>
            <person name="Hsing Y."/>
            <person name="Raghuvanshi S."/>
            <person name="Mohanty A."/>
            <person name="Bharti A.K."/>
            <person name="Gaur A."/>
            <person name="Gupta V."/>
            <person name="Kumar D."/>
            <person name="Ravi V."/>
            <person name="Vij S."/>
            <person name="Kapur A."/>
            <person name="Khurana P."/>
            <person name="Khurana P."/>
            <person name="Khurana J.P."/>
            <person name="Tyagi A.K."/>
            <person name="Gaikwad K."/>
            <person name="Singh A."/>
            <person name="Dalal V."/>
            <person name="Srivastava S."/>
            <person name="Dixit A."/>
            <person name="Pal A.K."/>
            <person name="Ghazi I.A."/>
            <person name="Yadav M."/>
            <person name="Pandit A."/>
            <person name="Bhargava A."/>
            <person name="Sureshbabu K."/>
            <person name="Batra K."/>
            <person name="Sharma T.R."/>
            <person name="Mohapatra T."/>
            <person name="Singh N.K."/>
            <person name="Messing J."/>
            <person name="Nelson A.B."/>
            <person name="Fuks G."/>
            <person name="Kavchok S."/>
            <person name="Keizer G."/>
            <person name="Linton E."/>
            <person name="Llaca V."/>
            <person name="Song R."/>
            <person name="Tanyolac B."/>
            <person name="Young S."/>
            <person name="Ho-Il K."/>
            <person name="Hahn J.H."/>
            <person name="Sangsakoo G."/>
            <person name="Vanavichit A."/>
            <person name="de Mattos Luiz.A.T."/>
            <person name="Zimmer P.D."/>
            <person name="Malone G."/>
            <person name="Dellagostin O."/>
            <person name="de Oliveira A.C."/>
            <person name="Bevan M."/>
            <person name="Bancroft I."/>
            <person name="Minx P."/>
            <person name="Cordum H."/>
            <person name="Wilson R."/>
            <person name="Cheng Z."/>
            <person name="Jin W."/>
            <person name="Jiang J."/>
            <person name="Leong S.A."/>
            <person name="Iwama H."/>
            <person name="Gojobori T."/>
            <person name="Itoh T."/>
            <person name="Niimura Y."/>
            <person name="Fujii Y."/>
            <person name="Habara T."/>
            <person name="Sakai H."/>
            <person name="Sato Y."/>
            <person name="Wilson G."/>
            <person name="Kumar K."/>
            <person name="McCouch S."/>
            <person name="Juretic N."/>
            <person name="Hoen D."/>
            <person name="Wright S."/>
            <person name="Bruskiewich R."/>
            <person name="Bureau T."/>
            <person name="Miyao A."/>
            <person name="Hirochika H."/>
            <person name="Nishikawa T."/>
            <person name="Kadowaki K."/>
            <person name="Sugiura M."/>
            <person name="Burr B."/>
            <person name="Sasaki T."/>
        </authorList>
    </citation>
    <scope>NUCLEOTIDE SEQUENCE [LARGE SCALE GENOMIC DNA]</scope>
    <source>
        <strain evidence="3">cv. Nipponbare</strain>
    </source>
</reference>
<name>A0A0P0WZ72_ORYSJ</name>
<dbReference type="EMBL" id="AP014962">
    <property type="protein sequence ID" value="BAS98823.1"/>
    <property type="molecule type" value="Genomic_DNA"/>
</dbReference>
<feature type="region of interest" description="Disordered" evidence="1">
    <location>
        <begin position="394"/>
        <end position="436"/>
    </location>
</feature>
<evidence type="ECO:0000313" key="2">
    <source>
        <dbReference type="EMBL" id="BAS98823.1"/>
    </source>
</evidence>
<evidence type="ECO:0000256" key="1">
    <source>
        <dbReference type="SAM" id="MobiDB-lite"/>
    </source>
</evidence>
<feature type="compositionally biased region" description="Basic and acidic residues" evidence="1">
    <location>
        <begin position="415"/>
        <end position="428"/>
    </location>
</feature>
<feature type="compositionally biased region" description="Basic and acidic residues" evidence="1">
    <location>
        <begin position="40"/>
        <end position="52"/>
    </location>
</feature>
<dbReference type="Gramene" id="Os06t0642550-01">
    <property type="protein sequence ID" value="Os06t0642550-01"/>
    <property type="gene ID" value="Os06g0642550"/>
</dbReference>
<protein>
    <submittedName>
        <fullName evidence="2">Os06g0642550 protein</fullName>
    </submittedName>
</protein>
<dbReference type="Proteomes" id="UP000059680">
    <property type="component" value="Chromosome 6"/>
</dbReference>
<feature type="region of interest" description="Disordered" evidence="1">
    <location>
        <begin position="1"/>
        <end position="63"/>
    </location>
</feature>
<organism evidence="2 3">
    <name type="scientific">Oryza sativa subsp. japonica</name>
    <name type="common">Rice</name>
    <dbReference type="NCBI Taxonomy" id="39947"/>
    <lineage>
        <taxon>Eukaryota</taxon>
        <taxon>Viridiplantae</taxon>
        <taxon>Streptophyta</taxon>
        <taxon>Embryophyta</taxon>
        <taxon>Tracheophyta</taxon>
        <taxon>Spermatophyta</taxon>
        <taxon>Magnoliopsida</taxon>
        <taxon>Liliopsida</taxon>
        <taxon>Poales</taxon>
        <taxon>Poaceae</taxon>
        <taxon>BOP clade</taxon>
        <taxon>Oryzoideae</taxon>
        <taxon>Oryzeae</taxon>
        <taxon>Oryzinae</taxon>
        <taxon>Oryza</taxon>
        <taxon>Oryza sativa</taxon>
    </lineage>
</organism>
<dbReference type="FunCoup" id="A0A0P0WZ72">
    <property type="interactions" value="11"/>
</dbReference>
<sequence length="478" mass="52613">MQPQIALPPRRDPEPLRHVQLAGGGASGELPVEVEEEAREPELHDGDGECHAGAHPPAGPERHELEVRPLEVHRAAVEPLRPELLGVGAPDRGVAADRPRVDEHHGTLRHVVAEHAEAWLLALPREEEWHRDVEAERLLDDEVEVVEVREGVLRDVGVPGEDAAHLRLRLAERRRVPHQLRHRPLQRRPRRLAPRAEEIDDYGTDGAHVERDLEAAILLDPEEHVEEVLVFLVAPPGGGPPLAVLLDDAVHETGHLAAVRLGPPRRPAERAGEARRREHVGEGEPGGHLDALLQPLQERVAVTDPVTHHRPHHGVGHVPGDEGADVHRLGRRRRQRRDEGGGLGLAGAAEAADAAGAEELRDAELAEAAPVLPLRRERDAEAVAGERAERRCLRPRGEGGVVGPHHLPRRGGRRRHDDGELAEPEQHELAVAGGKVTQRAVRKRAGEVVQAADDRQLPWPRRRVLAIVAWPELDEGER</sequence>
<evidence type="ECO:0000313" key="3">
    <source>
        <dbReference type="Proteomes" id="UP000059680"/>
    </source>
</evidence>
<keyword evidence="3" id="KW-1185">Reference proteome</keyword>
<feature type="compositionally biased region" description="Basic and acidic residues" evidence="1">
    <location>
        <begin position="266"/>
        <end position="287"/>
    </location>
</feature>
<dbReference type="PaxDb" id="39947-A0A0P0WZ72"/>
<feature type="region of interest" description="Disordered" evidence="1">
    <location>
        <begin position="260"/>
        <end position="289"/>
    </location>
</feature>
<reference evidence="2 3" key="3">
    <citation type="journal article" date="2013" name="Rice">
        <title>Improvement of the Oryza sativa Nipponbare reference genome using next generation sequence and optical map data.</title>
        <authorList>
            <person name="Kawahara Y."/>
            <person name="de la Bastide M."/>
            <person name="Hamilton J.P."/>
            <person name="Kanamori H."/>
            <person name="McCombie W.R."/>
            <person name="Ouyang S."/>
            <person name="Schwartz D.C."/>
            <person name="Tanaka T."/>
            <person name="Wu J."/>
            <person name="Zhou S."/>
            <person name="Childs K.L."/>
            <person name="Davidson R.M."/>
            <person name="Lin H."/>
            <person name="Quesada-Ocampo L."/>
            <person name="Vaillancourt B."/>
            <person name="Sakai H."/>
            <person name="Lee S.S."/>
            <person name="Kim J."/>
            <person name="Numa H."/>
            <person name="Itoh T."/>
            <person name="Buell C.R."/>
            <person name="Matsumoto T."/>
        </authorList>
    </citation>
    <scope>NUCLEOTIDE SEQUENCE [LARGE SCALE GENOMIC DNA]</scope>
    <source>
        <strain evidence="3">cv. Nipponbare</strain>
    </source>
</reference>
<dbReference type="InParanoid" id="A0A0P0WZ72"/>
<proteinExistence type="predicted"/>
<accession>A0A0P0WZ72</accession>
<dbReference type="eggNOG" id="ENOG502R3AF">
    <property type="taxonomic scope" value="Eukaryota"/>
</dbReference>
<dbReference type="AlphaFoldDB" id="A0A0P0WZ72"/>